<accession>A0A7I4XW15</accession>
<dbReference type="GO" id="GO:0004190">
    <property type="term" value="F:aspartic-type endopeptidase activity"/>
    <property type="evidence" value="ECO:0007669"/>
    <property type="project" value="InterPro"/>
</dbReference>
<sequence length="271" mass="30093">MDEEYLLRFGMKTDALLDTGSQSTIIPVRLLKKAIGAGINLGDYVERLLFAEVKMKDASGNQMSFLDLIRVLIILNGRKEQIPAYVRRSMDHTHCCDHVFRSLALHDGSLLSLPHDGGTGFPIDQLNDLNNEGAKFAKINSWTEVVAKAQRQHSTLLLLPDRFRQVNTAFKPQHNVGRKVYFEFHEVSRALETMSENTLIVVGPTLDVTPPKKQWCRFASGLAAAARNGTRVIVLAPPRGDAAYAQIRIELNQAVDLAKNSAVLMSLTSRA</sequence>
<dbReference type="Proteomes" id="UP000025227">
    <property type="component" value="Unplaced"/>
</dbReference>
<reference evidence="2" key="1">
    <citation type="submission" date="2020-12" db="UniProtKB">
        <authorList>
            <consortium name="WormBaseParasite"/>
        </authorList>
    </citation>
    <scope>IDENTIFICATION</scope>
    <source>
        <strain evidence="2">MHco3</strain>
    </source>
</reference>
<proteinExistence type="predicted"/>
<dbReference type="AlphaFoldDB" id="A0A7I4XW15"/>
<dbReference type="PROSITE" id="PS00141">
    <property type="entry name" value="ASP_PROTEASE"/>
    <property type="match status" value="1"/>
</dbReference>
<protein>
    <submittedName>
        <fullName evidence="2">Peptidase A2 domain-containing protein</fullName>
    </submittedName>
</protein>
<dbReference type="WBParaSite" id="HCON_00018370-00001">
    <property type="protein sequence ID" value="HCON_00018370-00001"/>
    <property type="gene ID" value="HCON_00018370"/>
</dbReference>
<dbReference type="OrthoDB" id="5870706at2759"/>
<evidence type="ECO:0000313" key="2">
    <source>
        <dbReference type="WBParaSite" id="HCON_00018370-00001"/>
    </source>
</evidence>
<keyword evidence="1" id="KW-1185">Reference proteome</keyword>
<dbReference type="InterPro" id="IPR001969">
    <property type="entry name" value="Aspartic_peptidase_AS"/>
</dbReference>
<organism evidence="1 2">
    <name type="scientific">Haemonchus contortus</name>
    <name type="common">Barber pole worm</name>
    <dbReference type="NCBI Taxonomy" id="6289"/>
    <lineage>
        <taxon>Eukaryota</taxon>
        <taxon>Metazoa</taxon>
        <taxon>Ecdysozoa</taxon>
        <taxon>Nematoda</taxon>
        <taxon>Chromadorea</taxon>
        <taxon>Rhabditida</taxon>
        <taxon>Rhabditina</taxon>
        <taxon>Rhabditomorpha</taxon>
        <taxon>Strongyloidea</taxon>
        <taxon>Trichostrongylidae</taxon>
        <taxon>Haemonchus</taxon>
    </lineage>
</organism>
<name>A0A7I4XW15_HAECO</name>
<dbReference type="GO" id="GO:0006508">
    <property type="term" value="P:proteolysis"/>
    <property type="evidence" value="ECO:0007669"/>
    <property type="project" value="InterPro"/>
</dbReference>
<evidence type="ECO:0000313" key="1">
    <source>
        <dbReference type="Proteomes" id="UP000025227"/>
    </source>
</evidence>